<proteinExistence type="predicted"/>
<protein>
    <submittedName>
        <fullName evidence="2">Uncharacterized protein</fullName>
    </submittedName>
</protein>
<feature type="compositionally biased region" description="Acidic residues" evidence="1">
    <location>
        <begin position="209"/>
        <end position="259"/>
    </location>
</feature>
<keyword evidence="3" id="KW-1185">Reference proteome</keyword>
<evidence type="ECO:0000313" key="3">
    <source>
        <dbReference type="Proteomes" id="UP000199161"/>
    </source>
</evidence>
<name>A0A1I1DNF9_NATHA</name>
<dbReference type="AlphaFoldDB" id="A0A1I1DNF9"/>
<dbReference type="InterPro" id="IPR045396">
    <property type="entry name" value="DUF6517"/>
</dbReference>
<accession>A0A1I1DNF9</accession>
<organism evidence="2 3">
    <name type="scientific">Natronobacterium haloterrestre</name>
    <name type="common">Halobiforma haloterrestris</name>
    <dbReference type="NCBI Taxonomy" id="148448"/>
    <lineage>
        <taxon>Archaea</taxon>
        <taxon>Methanobacteriati</taxon>
        <taxon>Methanobacteriota</taxon>
        <taxon>Stenosarchaea group</taxon>
        <taxon>Halobacteria</taxon>
        <taxon>Halobacteriales</taxon>
        <taxon>Natrialbaceae</taxon>
        <taxon>Natronobacterium</taxon>
    </lineage>
</organism>
<evidence type="ECO:0000313" key="2">
    <source>
        <dbReference type="EMBL" id="SFB75952.1"/>
    </source>
</evidence>
<dbReference type="Proteomes" id="UP000199161">
    <property type="component" value="Unassembled WGS sequence"/>
</dbReference>
<dbReference type="PROSITE" id="PS51257">
    <property type="entry name" value="PROKAR_LIPOPROTEIN"/>
    <property type="match status" value="1"/>
</dbReference>
<feature type="region of interest" description="Disordered" evidence="1">
    <location>
        <begin position="205"/>
        <end position="295"/>
    </location>
</feature>
<dbReference type="OrthoDB" id="205286at2157"/>
<reference evidence="3" key="1">
    <citation type="submission" date="2016-10" db="EMBL/GenBank/DDBJ databases">
        <authorList>
            <person name="Varghese N."/>
            <person name="Submissions S."/>
        </authorList>
    </citation>
    <scope>NUCLEOTIDE SEQUENCE [LARGE SCALE GENOMIC DNA]</scope>
    <source>
        <strain evidence="3">DSM 13078</strain>
    </source>
</reference>
<evidence type="ECO:0000256" key="1">
    <source>
        <dbReference type="SAM" id="MobiDB-lite"/>
    </source>
</evidence>
<dbReference type="RefSeq" id="WP_089785495.1">
    <property type="nucleotide sequence ID" value="NZ_FOKW01000001.1"/>
</dbReference>
<feature type="compositionally biased region" description="Acidic residues" evidence="1">
    <location>
        <begin position="266"/>
        <end position="287"/>
    </location>
</feature>
<sequence>MQRRTLIKGAGIGCLAALSGCLAAIGMDEHASSPAGVAADTRAETGYERTGVERLVVEEEVGPDAVSETVTVHNYLTELEKAVEVGPLVDQRAAVFTVLSTPQISLAGRQFNPVEEMSAAELVDLLESNYDDISDITFESEESVTVLGQSTTASRFTADAEFEGTDLEVDLHITEAVRTDDDLIVTIGVYPRELRSREEEHVRTLAENVVEEIDPDDETGDGSESAEEAEGEGEGEEDSDGDGSDGTEDTDSGGGEDDQTGGSEADGSDGEDSDGDGDAEDDEDDGIDLTFSRPS</sequence>
<dbReference type="Pfam" id="PF20127">
    <property type="entry name" value="DUF6517"/>
    <property type="match status" value="1"/>
</dbReference>
<dbReference type="EMBL" id="FOKW01000001">
    <property type="protein sequence ID" value="SFB75952.1"/>
    <property type="molecule type" value="Genomic_DNA"/>
</dbReference>
<gene>
    <name evidence="2" type="ORF">SAMN05444422_101796</name>
</gene>